<dbReference type="PANTHER" id="PTHR42934:SF2">
    <property type="entry name" value="GLYCOLATE OXIDASE SUBUNIT GLCD"/>
    <property type="match status" value="1"/>
</dbReference>
<dbReference type="Pfam" id="PF01565">
    <property type="entry name" value="FAD_binding_4"/>
    <property type="match status" value="1"/>
</dbReference>
<dbReference type="InterPro" id="IPR016164">
    <property type="entry name" value="FAD-linked_Oxase-like_C"/>
</dbReference>
<organism evidence="6 7">
    <name type="scientific">Intestinicryptomonas porci</name>
    <dbReference type="NCBI Taxonomy" id="2926320"/>
    <lineage>
        <taxon>Bacteria</taxon>
        <taxon>Pseudomonadati</taxon>
        <taxon>Verrucomicrobiota</taxon>
        <taxon>Opitutia</taxon>
        <taxon>Opitutales</taxon>
        <taxon>Intestinicryptomonaceae</taxon>
        <taxon>Intestinicryptomonas</taxon>
    </lineage>
</organism>
<dbReference type="InterPro" id="IPR016169">
    <property type="entry name" value="FAD-bd_PCMH_sub2"/>
</dbReference>
<dbReference type="InterPro" id="IPR016166">
    <property type="entry name" value="FAD-bd_PCMH"/>
</dbReference>
<evidence type="ECO:0000313" key="7">
    <source>
        <dbReference type="Proteomes" id="UP001275932"/>
    </source>
</evidence>
<evidence type="ECO:0000256" key="1">
    <source>
        <dbReference type="ARBA" id="ARBA00001974"/>
    </source>
</evidence>
<dbReference type="Gene3D" id="3.30.465.10">
    <property type="match status" value="1"/>
</dbReference>
<keyword evidence="2" id="KW-0285">Flavoprotein</keyword>
<dbReference type="RefSeq" id="WP_370396827.1">
    <property type="nucleotide sequence ID" value="NZ_JALBUT010000004.1"/>
</dbReference>
<gene>
    <name evidence="6" type="ORF">MOX91_04190</name>
</gene>
<comment type="cofactor">
    <cofactor evidence="1">
        <name>FAD</name>
        <dbReference type="ChEBI" id="CHEBI:57692"/>
    </cofactor>
</comment>
<proteinExistence type="predicted"/>
<keyword evidence="4" id="KW-0560">Oxidoreductase</keyword>
<evidence type="ECO:0000256" key="4">
    <source>
        <dbReference type="ARBA" id="ARBA00023002"/>
    </source>
</evidence>
<dbReference type="SUPFAM" id="SSF56176">
    <property type="entry name" value="FAD-binding/transporter-associated domain-like"/>
    <property type="match status" value="1"/>
</dbReference>
<comment type="caution">
    <text evidence="6">The sequence shown here is derived from an EMBL/GenBank/DDBJ whole genome shotgun (WGS) entry which is preliminary data.</text>
</comment>
<evidence type="ECO:0000313" key="6">
    <source>
        <dbReference type="EMBL" id="MDX8415380.1"/>
    </source>
</evidence>
<dbReference type="SUPFAM" id="SSF55103">
    <property type="entry name" value="FAD-linked oxidases, C-terminal domain"/>
    <property type="match status" value="1"/>
</dbReference>
<reference evidence="6 7" key="1">
    <citation type="submission" date="2022-03" db="EMBL/GenBank/DDBJ databases">
        <title>Novel taxa within the pig intestine.</title>
        <authorList>
            <person name="Wylensek D."/>
            <person name="Bishof K."/>
            <person name="Afrizal A."/>
            <person name="Clavel T."/>
        </authorList>
    </citation>
    <scope>NUCLEOTIDE SEQUENCE [LARGE SCALE GENOMIC DNA]</scope>
    <source>
        <strain evidence="6 7">CLA-KB-P66</strain>
    </source>
</reference>
<dbReference type="Proteomes" id="UP001275932">
    <property type="component" value="Unassembled WGS sequence"/>
</dbReference>
<protein>
    <submittedName>
        <fullName evidence="6">FAD-binding protein</fullName>
    </submittedName>
</protein>
<evidence type="ECO:0000259" key="5">
    <source>
        <dbReference type="PROSITE" id="PS51387"/>
    </source>
</evidence>
<feature type="domain" description="FAD-binding PCMH-type" evidence="5">
    <location>
        <begin position="35"/>
        <end position="213"/>
    </location>
</feature>
<keyword evidence="3" id="KW-0274">FAD</keyword>
<dbReference type="PROSITE" id="PS51387">
    <property type="entry name" value="FAD_PCMH"/>
    <property type="match status" value="1"/>
</dbReference>
<dbReference type="Gene3D" id="3.30.70.2740">
    <property type="match status" value="1"/>
</dbReference>
<dbReference type="Pfam" id="PF02913">
    <property type="entry name" value="FAD-oxidase_C"/>
    <property type="match status" value="1"/>
</dbReference>
<dbReference type="InterPro" id="IPR016171">
    <property type="entry name" value="Vanillyl_alc_oxidase_C-sub2"/>
</dbReference>
<dbReference type="InterPro" id="IPR004113">
    <property type="entry name" value="FAD-bd_oxidored_4_C"/>
</dbReference>
<dbReference type="PANTHER" id="PTHR42934">
    <property type="entry name" value="GLYCOLATE OXIDASE SUBUNIT GLCD"/>
    <property type="match status" value="1"/>
</dbReference>
<accession>A0ABU4WFP3</accession>
<keyword evidence="7" id="KW-1185">Reference proteome</keyword>
<dbReference type="InterPro" id="IPR006094">
    <property type="entry name" value="Oxid_FAD_bind_N"/>
</dbReference>
<evidence type="ECO:0000256" key="2">
    <source>
        <dbReference type="ARBA" id="ARBA00022630"/>
    </source>
</evidence>
<evidence type="ECO:0000256" key="3">
    <source>
        <dbReference type="ARBA" id="ARBA00022827"/>
    </source>
</evidence>
<dbReference type="InterPro" id="IPR036318">
    <property type="entry name" value="FAD-bd_PCMH-like_sf"/>
</dbReference>
<sequence>MTQDAILRIKNAIGGGKVLTDRKSLLEASIDNSRYSFLPDAVVKAESGDDISKALKIANEEKIFVCPRGAGSGCCGAALPVFKGIVLDLSAINFIEIDPTSWTAHVGAGAINSDIDKTAAKYGLMYPPDPSSKNYSTIGGNIACNAGGLRAAKYGVTRDYVAAITAYIADGSKMELSRPLRKFAVGMNLKDLFIGSEGSLGVIAEAHLKLIKRPPFKQTTLAAFLYDNAAFECVQKILQANIMPSVLEFMDAQSVAAAAKFKGKNMEKSAMLLIELDGEKEEVKSSQNSLEKILSTLSSGFETADDAEPLWELRRCCSSAMFLLNNSKLNQDIVLPIPKTVEFFDYFKDLGSESGLQTPTFGHAADGNYHIHFMYDGSDAKQKQKAFLAMQKAVEKTVELGGAISGEHGVGITKSKYMNLQISDAEFCVMKKIKNALDPNGILNPQLRYTSQVDISKYAQNKDIKLPWDKR</sequence>
<dbReference type="InterPro" id="IPR051914">
    <property type="entry name" value="FAD-linked_OxidoTrans_Type4"/>
</dbReference>
<name>A0ABU4WFP3_9BACT</name>
<dbReference type="Gene3D" id="1.10.45.10">
    <property type="entry name" value="Vanillyl-alcohol Oxidase, Chain A, domain 4"/>
    <property type="match status" value="1"/>
</dbReference>
<dbReference type="EMBL" id="JALBUT010000004">
    <property type="protein sequence ID" value="MDX8415380.1"/>
    <property type="molecule type" value="Genomic_DNA"/>
</dbReference>